<organism evidence="2 3">
    <name type="scientific">Paenibacillus sabuli</name>
    <dbReference type="NCBI Taxonomy" id="2772509"/>
    <lineage>
        <taxon>Bacteria</taxon>
        <taxon>Bacillati</taxon>
        <taxon>Bacillota</taxon>
        <taxon>Bacilli</taxon>
        <taxon>Bacillales</taxon>
        <taxon>Paenibacillaceae</taxon>
        <taxon>Paenibacillus</taxon>
    </lineage>
</organism>
<gene>
    <name evidence="2" type="ORF">IDH44_13605</name>
</gene>
<dbReference type="EMBL" id="JACXIZ010000021">
    <property type="protein sequence ID" value="MBD2846237.1"/>
    <property type="molecule type" value="Genomic_DNA"/>
</dbReference>
<accession>A0A927BT04</accession>
<evidence type="ECO:0000259" key="1">
    <source>
        <dbReference type="Pfam" id="PF07833"/>
    </source>
</evidence>
<evidence type="ECO:0000313" key="3">
    <source>
        <dbReference type="Proteomes" id="UP000621560"/>
    </source>
</evidence>
<reference evidence="2" key="1">
    <citation type="submission" date="2020-09" db="EMBL/GenBank/DDBJ databases">
        <title>A novel bacterium of genus Paenibacillus, isolated from South China Sea.</title>
        <authorList>
            <person name="Huang H."/>
            <person name="Mo K."/>
            <person name="Hu Y."/>
        </authorList>
    </citation>
    <scope>NUCLEOTIDE SEQUENCE</scope>
    <source>
        <strain evidence="2">IB182496</strain>
    </source>
</reference>
<sequence>MKLRKLVVLVLLISLWGGTMMFADSATRQVRTLVNGTALDQSGLLIENSTYLPLRQVATSLQAIVIWDDDAKQAKIYKPNVHMLLLNEQGKTFGAVNSGANLSFEVWAQVDSLKIPISKVKIVIANLSGQEKVIYSEGVDAFKEDFFLRTQTIDYRFAEQGNYKIRFYVMPEQEEDWFMVSEKAVISN</sequence>
<comment type="caution">
    <text evidence="2">The sequence shown here is derived from an EMBL/GenBank/DDBJ whole genome shotgun (WGS) entry which is preliminary data.</text>
</comment>
<dbReference type="Proteomes" id="UP000621560">
    <property type="component" value="Unassembled WGS sequence"/>
</dbReference>
<proteinExistence type="predicted"/>
<name>A0A927BT04_9BACL</name>
<dbReference type="InterPro" id="IPR012854">
    <property type="entry name" value="Cu_amine_oxidase-like_N"/>
</dbReference>
<keyword evidence="3" id="KW-1185">Reference proteome</keyword>
<dbReference type="Pfam" id="PF07833">
    <property type="entry name" value="Cu_amine_oxidN1"/>
    <property type="match status" value="1"/>
</dbReference>
<evidence type="ECO:0000313" key="2">
    <source>
        <dbReference type="EMBL" id="MBD2846237.1"/>
    </source>
</evidence>
<feature type="domain" description="Copper amine oxidase-like N-terminal" evidence="1">
    <location>
        <begin position="34"/>
        <end position="85"/>
    </location>
</feature>
<protein>
    <submittedName>
        <fullName evidence="2">Copper amine oxidase</fullName>
    </submittedName>
</protein>
<dbReference type="AlphaFoldDB" id="A0A927BT04"/>
<dbReference type="RefSeq" id="WP_190918467.1">
    <property type="nucleotide sequence ID" value="NZ_JACXIZ010000021.1"/>
</dbReference>